<proteinExistence type="predicted"/>
<sequence>MRILILLIIAFIFVGCQKDNSPKVAPPPKSTNTLIGYWQREHTASCGEDEILLFTEARIGWVPLQENTCTLAYPKIIEYTYTPTEVGKLSVERMSSPWEYSFRNGQLSLKKTATDAAHSYRRITAEDYEIFIKAHQRKP</sequence>
<evidence type="ECO:0000313" key="1">
    <source>
        <dbReference type="EMBL" id="ATA87349.1"/>
    </source>
</evidence>
<protein>
    <recommendedName>
        <fullName evidence="3">Lipocalin-like domain-containing protein</fullName>
    </recommendedName>
</protein>
<dbReference type="RefSeq" id="WP_095910622.1">
    <property type="nucleotide sequence ID" value="NZ_CAURQZ010000098.1"/>
</dbReference>
<dbReference type="EMBL" id="CP022386">
    <property type="protein sequence ID" value="ATA87349.1"/>
    <property type="molecule type" value="Genomic_DNA"/>
</dbReference>
<dbReference type="OrthoDB" id="1151456at2"/>
<dbReference type="KEGG" id="cgh:CGC50_09380"/>
<gene>
    <name evidence="1" type="ORF">CGC50_09380</name>
</gene>
<name>A0A250FQA2_9FLAO</name>
<dbReference type="GeneID" id="84808763"/>
<organism evidence="1 2">
    <name type="scientific">Capnocytophaga gingivalis</name>
    <dbReference type="NCBI Taxonomy" id="1017"/>
    <lineage>
        <taxon>Bacteria</taxon>
        <taxon>Pseudomonadati</taxon>
        <taxon>Bacteroidota</taxon>
        <taxon>Flavobacteriia</taxon>
        <taxon>Flavobacteriales</taxon>
        <taxon>Flavobacteriaceae</taxon>
        <taxon>Capnocytophaga</taxon>
    </lineage>
</organism>
<accession>A0A250FQA2</accession>
<reference evidence="2" key="1">
    <citation type="submission" date="2017-06" db="EMBL/GenBank/DDBJ databases">
        <title>Capnocytophaga spp. assemblies.</title>
        <authorList>
            <person name="Gulvik C.A."/>
        </authorList>
    </citation>
    <scope>NUCLEOTIDE SEQUENCE [LARGE SCALE GENOMIC DNA]</scope>
    <source>
        <strain evidence="2">H1496</strain>
    </source>
</reference>
<dbReference type="AlphaFoldDB" id="A0A250FQA2"/>
<evidence type="ECO:0000313" key="2">
    <source>
        <dbReference type="Proteomes" id="UP000217250"/>
    </source>
</evidence>
<evidence type="ECO:0008006" key="3">
    <source>
        <dbReference type="Google" id="ProtNLM"/>
    </source>
</evidence>
<dbReference type="Proteomes" id="UP000217250">
    <property type="component" value="Chromosome"/>
</dbReference>
<dbReference type="PROSITE" id="PS51257">
    <property type="entry name" value="PROKAR_LIPOPROTEIN"/>
    <property type="match status" value="1"/>
</dbReference>